<name>M3HTR7_CANMX</name>
<proteinExistence type="predicted"/>
<evidence type="ECO:0000313" key="2">
    <source>
        <dbReference type="EMBL" id="EMG51012.1"/>
    </source>
</evidence>
<dbReference type="AlphaFoldDB" id="M3HTR7"/>
<dbReference type="EMBL" id="AOGT01000039">
    <property type="protein sequence ID" value="EMG51012.1"/>
    <property type="molecule type" value="Genomic_DNA"/>
</dbReference>
<feature type="region of interest" description="Disordered" evidence="1">
    <location>
        <begin position="1"/>
        <end position="32"/>
    </location>
</feature>
<comment type="caution">
    <text evidence="2">The sequence shown here is derived from an EMBL/GenBank/DDBJ whole genome shotgun (WGS) entry which is preliminary data.</text>
</comment>
<organism evidence="2 3">
    <name type="scientific">Candida maltosa (strain Xu316)</name>
    <name type="common">Yeast</name>
    <dbReference type="NCBI Taxonomy" id="1245528"/>
    <lineage>
        <taxon>Eukaryota</taxon>
        <taxon>Fungi</taxon>
        <taxon>Dikarya</taxon>
        <taxon>Ascomycota</taxon>
        <taxon>Saccharomycotina</taxon>
        <taxon>Pichiomycetes</taxon>
        <taxon>Debaryomycetaceae</taxon>
        <taxon>Candida/Lodderomyces clade</taxon>
        <taxon>Candida</taxon>
    </lineage>
</organism>
<evidence type="ECO:0000313" key="3">
    <source>
        <dbReference type="Proteomes" id="UP000011777"/>
    </source>
</evidence>
<keyword evidence="3" id="KW-1185">Reference proteome</keyword>
<dbReference type="Proteomes" id="UP000011777">
    <property type="component" value="Unassembled WGS sequence"/>
</dbReference>
<dbReference type="HOGENOM" id="CLU_3392235_0_0_1"/>
<sequence>MDNEGDSEWNSAFPFGSQGGTTGCKKSKRRIG</sequence>
<gene>
    <name evidence="2" type="ORF">G210_4942</name>
</gene>
<protein>
    <submittedName>
        <fullName evidence="2">Uncharacterized protein</fullName>
    </submittedName>
</protein>
<reference evidence="2 3" key="1">
    <citation type="submission" date="2013-02" db="EMBL/GenBank/DDBJ databases">
        <title>Genome sequence of Candida maltosa Xu316, a potential industrial strain for xylitol and ethanol production.</title>
        <authorList>
            <person name="Yu J."/>
            <person name="Wang Q."/>
            <person name="Geng X."/>
            <person name="Bao W."/>
            <person name="He P."/>
            <person name="Cai J."/>
        </authorList>
    </citation>
    <scope>NUCLEOTIDE SEQUENCE [LARGE SCALE GENOMIC DNA]</scope>
    <source>
        <strain evidence="3">Xu316</strain>
    </source>
</reference>
<evidence type="ECO:0000256" key="1">
    <source>
        <dbReference type="SAM" id="MobiDB-lite"/>
    </source>
</evidence>
<accession>M3HTR7</accession>